<accession>A0A098QYS4</accession>
<evidence type="ECO:0000313" key="4">
    <source>
        <dbReference type="Proteomes" id="UP000029692"/>
    </source>
</evidence>
<dbReference type="Proteomes" id="UP000029692">
    <property type="component" value="Unassembled WGS sequence"/>
</dbReference>
<sequence length="318" mass="35778">MKRLVLLYMGLLLALVSCVSSPEARLFQRYYDEIDHSTRGSSTYYRWMVPGSRRLIVYLEGSGLYSVLGTEETGRLDSYTVSYVILDAWKDSADILIPEKPGMHKGGQFYGDASVLASYTVEDHASSHARGIDDHLSRYQYDEVFLVGFSEGGALLPAVYEAMERKVEITGLVAVGAGVMNQYDEFMLLAESPLSMNDQYRNGLSHVAEAREKIMQDPQSIDRWYLGWPYRRWSSYFSYTPANLYRDVPVPVLFLHGEKDTSSPVESSLAARTLGLSDCTVITYPEMGHGPDTDEQRTRLFTDITEWFAGVGTGVTDR</sequence>
<dbReference type="Pfam" id="PF12697">
    <property type="entry name" value="Abhydrolase_6"/>
    <property type="match status" value="1"/>
</dbReference>
<dbReference type="InterPro" id="IPR000073">
    <property type="entry name" value="AB_hydrolase_1"/>
</dbReference>
<evidence type="ECO:0000256" key="1">
    <source>
        <dbReference type="SAM" id="SignalP"/>
    </source>
</evidence>
<keyword evidence="1" id="KW-0732">Signal</keyword>
<dbReference type="PROSITE" id="PS51257">
    <property type="entry name" value="PROKAR_LIPOPROTEIN"/>
    <property type="match status" value="1"/>
</dbReference>
<dbReference type="Gene3D" id="3.40.50.1820">
    <property type="entry name" value="alpha/beta hydrolase"/>
    <property type="match status" value="1"/>
</dbReference>
<evidence type="ECO:0000313" key="3">
    <source>
        <dbReference type="EMBL" id="KGE72681.1"/>
    </source>
</evidence>
<evidence type="ECO:0000259" key="2">
    <source>
        <dbReference type="Pfam" id="PF12697"/>
    </source>
</evidence>
<feature type="domain" description="AB hydrolase-1" evidence="2">
    <location>
        <begin position="93"/>
        <end position="293"/>
    </location>
</feature>
<dbReference type="OrthoDB" id="9776685at2"/>
<dbReference type="SUPFAM" id="SSF53474">
    <property type="entry name" value="alpha/beta-Hydrolases"/>
    <property type="match status" value="1"/>
</dbReference>
<proteinExistence type="predicted"/>
<feature type="signal peptide" evidence="1">
    <location>
        <begin position="1"/>
        <end position="24"/>
    </location>
</feature>
<protein>
    <recommendedName>
        <fullName evidence="2">AB hydrolase-1 domain-containing protein</fullName>
    </recommendedName>
</protein>
<keyword evidence="4" id="KW-1185">Reference proteome</keyword>
<name>A0A098QYS4_9SPIO</name>
<dbReference type="RefSeq" id="WP_037546942.1">
    <property type="nucleotide sequence ID" value="NZ_JNUP01000049.1"/>
</dbReference>
<dbReference type="EMBL" id="JNUP01000049">
    <property type="protein sequence ID" value="KGE72681.1"/>
    <property type="molecule type" value="Genomic_DNA"/>
</dbReference>
<gene>
    <name evidence="3" type="ORF">DC28_06420</name>
</gene>
<feature type="chain" id="PRO_5001938747" description="AB hydrolase-1 domain-containing protein" evidence="1">
    <location>
        <begin position="25"/>
        <end position="318"/>
    </location>
</feature>
<reference evidence="3 4" key="1">
    <citation type="submission" date="2014-05" db="EMBL/GenBank/DDBJ databases">
        <title>De novo Genome Sequence of Spirocheata sp.</title>
        <authorList>
            <person name="Shivani Y."/>
            <person name="Subhash Y."/>
            <person name="Tushar L."/>
            <person name="Sasikala C."/>
            <person name="Ramana C.V."/>
        </authorList>
    </citation>
    <scope>NUCLEOTIDE SEQUENCE [LARGE SCALE GENOMIC DNA]</scope>
    <source>
        <strain evidence="3 4">JC230</strain>
    </source>
</reference>
<dbReference type="eggNOG" id="COG1073">
    <property type="taxonomic scope" value="Bacteria"/>
</dbReference>
<dbReference type="STRING" id="1480694.DC28_06420"/>
<dbReference type="AlphaFoldDB" id="A0A098QYS4"/>
<dbReference type="InterPro" id="IPR029058">
    <property type="entry name" value="AB_hydrolase_fold"/>
</dbReference>
<organism evidence="3 4">
    <name type="scientific">Spirochaeta lutea</name>
    <dbReference type="NCBI Taxonomy" id="1480694"/>
    <lineage>
        <taxon>Bacteria</taxon>
        <taxon>Pseudomonadati</taxon>
        <taxon>Spirochaetota</taxon>
        <taxon>Spirochaetia</taxon>
        <taxon>Spirochaetales</taxon>
        <taxon>Spirochaetaceae</taxon>
        <taxon>Spirochaeta</taxon>
    </lineage>
</organism>
<comment type="caution">
    <text evidence="3">The sequence shown here is derived from an EMBL/GenBank/DDBJ whole genome shotgun (WGS) entry which is preliminary data.</text>
</comment>